<dbReference type="Proteomes" id="UP000799770">
    <property type="component" value="Unassembled WGS sequence"/>
</dbReference>
<keyword evidence="2" id="KW-1185">Reference proteome</keyword>
<reference evidence="1" key="1">
    <citation type="journal article" date="2020" name="Stud. Mycol.">
        <title>101 Dothideomycetes genomes: a test case for predicting lifestyles and emergence of pathogens.</title>
        <authorList>
            <person name="Haridas S."/>
            <person name="Albert R."/>
            <person name="Binder M."/>
            <person name="Bloem J."/>
            <person name="Labutti K."/>
            <person name="Salamov A."/>
            <person name="Andreopoulos B."/>
            <person name="Baker S."/>
            <person name="Barry K."/>
            <person name="Bills G."/>
            <person name="Bluhm B."/>
            <person name="Cannon C."/>
            <person name="Castanera R."/>
            <person name="Culley D."/>
            <person name="Daum C."/>
            <person name="Ezra D."/>
            <person name="Gonzalez J."/>
            <person name="Henrissat B."/>
            <person name="Kuo A."/>
            <person name="Liang C."/>
            <person name="Lipzen A."/>
            <person name="Lutzoni F."/>
            <person name="Magnuson J."/>
            <person name="Mondo S."/>
            <person name="Nolan M."/>
            <person name="Ohm R."/>
            <person name="Pangilinan J."/>
            <person name="Park H.-J."/>
            <person name="Ramirez L."/>
            <person name="Alfaro M."/>
            <person name="Sun H."/>
            <person name="Tritt A."/>
            <person name="Yoshinaga Y."/>
            <person name="Zwiers L.-H."/>
            <person name="Turgeon B."/>
            <person name="Goodwin S."/>
            <person name="Spatafora J."/>
            <person name="Crous P."/>
            <person name="Grigoriev I."/>
        </authorList>
    </citation>
    <scope>NUCLEOTIDE SEQUENCE</scope>
    <source>
        <strain evidence="1">CBS 627.86</strain>
    </source>
</reference>
<sequence>MVSFSLAARHALPPRLWRLFPTKPPYIPTSFVLSAYRGFALHFPSDAGSCREYAHIDIDKARLAYPAQPTDSKVPWLTRALGKSRAGSPIPTTLVNIPLPRKDLASHARLPFLSRSTLSTICRGLDRMFPTWLYICASLCRSVRSVSSCFSMCITAKAQHWTLVLHGSQALGSTVGLSTSPCGSELGLTI</sequence>
<proteinExistence type="predicted"/>
<evidence type="ECO:0000313" key="1">
    <source>
        <dbReference type="EMBL" id="KAF2120761.1"/>
    </source>
</evidence>
<dbReference type="EMBL" id="ML977313">
    <property type="protein sequence ID" value="KAF2120761.1"/>
    <property type="molecule type" value="Genomic_DNA"/>
</dbReference>
<accession>A0A6A5ZR60</accession>
<protein>
    <submittedName>
        <fullName evidence="1">Uncharacterized protein</fullName>
    </submittedName>
</protein>
<dbReference type="AlphaFoldDB" id="A0A6A5ZR60"/>
<name>A0A6A5ZR60_9PLEO</name>
<organism evidence="1 2">
    <name type="scientific">Lophiotrema nucula</name>
    <dbReference type="NCBI Taxonomy" id="690887"/>
    <lineage>
        <taxon>Eukaryota</taxon>
        <taxon>Fungi</taxon>
        <taxon>Dikarya</taxon>
        <taxon>Ascomycota</taxon>
        <taxon>Pezizomycotina</taxon>
        <taxon>Dothideomycetes</taxon>
        <taxon>Pleosporomycetidae</taxon>
        <taxon>Pleosporales</taxon>
        <taxon>Lophiotremataceae</taxon>
        <taxon>Lophiotrema</taxon>
    </lineage>
</organism>
<evidence type="ECO:0000313" key="2">
    <source>
        <dbReference type="Proteomes" id="UP000799770"/>
    </source>
</evidence>
<gene>
    <name evidence="1" type="ORF">BDV96DRAFT_275024</name>
</gene>